<comment type="caution">
    <text evidence="3">The sequence shown here is derived from an EMBL/GenBank/DDBJ whole genome shotgun (WGS) entry which is preliminary data.</text>
</comment>
<dbReference type="PANTHER" id="PTHR16131:SF2">
    <property type="entry name" value="LIGAND-DEPENDENT NUCLEAR RECEPTOR-INTERACTING FACTOR 1"/>
    <property type="match status" value="1"/>
</dbReference>
<name>A0A553QJ02_9TELE</name>
<dbReference type="PANTHER" id="PTHR16131">
    <property type="entry name" value="LIGAND-DEPENDENT NUCLEAR RECEPTOR-INTERACTING FACTOR 1"/>
    <property type="match status" value="1"/>
</dbReference>
<dbReference type="OrthoDB" id="9944055at2759"/>
<dbReference type="STRING" id="623744.A0A553QJ02"/>
<feature type="region of interest" description="Disordered" evidence="2">
    <location>
        <begin position="211"/>
        <end position="239"/>
    </location>
</feature>
<feature type="compositionally biased region" description="Basic and acidic residues" evidence="2">
    <location>
        <begin position="625"/>
        <end position="642"/>
    </location>
</feature>
<dbReference type="Pfam" id="PF15741">
    <property type="entry name" value="LRIF1"/>
    <property type="match status" value="2"/>
</dbReference>
<dbReference type="AlphaFoldDB" id="A0A553QJ02"/>
<feature type="compositionally biased region" description="Low complexity" evidence="2">
    <location>
        <begin position="229"/>
        <end position="239"/>
    </location>
</feature>
<evidence type="ECO:0008006" key="5">
    <source>
        <dbReference type="Google" id="ProtNLM"/>
    </source>
</evidence>
<proteinExistence type="predicted"/>
<dbReference type="Proteomes" id="UP000316079">
    <property type="component" value="Unassembled WGS sequence"/>
</dbReference>
<feature type="region of interest" description="Disordered" evidence="2">
    <location>
        <begin position="688"/>
        <end position="725"/>
    </location>
</feature>
<keyword evidence="1" id="KW-0175">Coiled coil</keyword>
<dbReference type="GO" id="GO:0006355">
    <property type="term" value="P:regulation of DNA-templated transcription"/>
    <property type="evidence" value="ECO:0007669"/>
    <property type="project" value="InterPro"/>
</dbReference>
<evidence type="ECO:0000256" key="2">
    <source>
        <dbReference type="SAM" id="MobiDB-lite"/>
    </source>
</evidence>
<evidence type="ECO:0000256" key="1">
    <source>
        <dbReference type="SAM" id="Coils"/>
    </source>
</evidence>
<feature type="coiled-coil region" evidence="1">
    <location>
        <begin position="803"/>
        <end position="837"/>
    </location>
</feature>
<feature type="region of interest" description="Disordered" evidence="2">
    <location>
        <begin position="427"/>
        <end position="464"/>
    </location>
</feature>
<feature type="compositionally biased region" description="Basic and acidic residues" evidence="2">
    <location>
        <begin position="438"/>
        <end position="464"/>
    </location>
</feature>
<feature type="compositionally biased region" description="Polar residues" evidence="2">
    <location>
        <begin position="609"/>
        <end position="624"/>
    </location>
</feature>
<gene>
    <name evidence="3" type="ORF">DNTS_020504</name>
</gene>
<accession>A0A553QJ02</accession>
<feature type="region of interest" description="Disordered" evidence="2">
    <location>
        <begin position="591"/>
        <end position="668"/>
    </location>
</feature>
<dbReference type="EMBL" id="SRMA01025902">
    <property type="protein sequence ID" value="TRY89911.1"/>
    <property type="molecule type" value="Genomic_DNA"/>
</dbReference>
<organism evidence="3 4">
    <name type="scientific">Danionella cerebrum</name>
    <dbReference type="NCBI Taxonomy" id="2873325"/>
    <lineage>
        <taxon>Eukaryota</taxon>
        <taxon>Metazoa</taxon>
        <taxon>Chordata</taxon>
        <taxon>Craniata</taxon>
        <taxon>Vertebrata</taxon>
        <taxon>Euteleostomi</taxon>
        <taxon>Actinopterygii</taxon>
        <taxon>Neopterygii</taxon>
        <taxon>Teleostei</taxon>
        <taxon>Ostariophysi</taxon>
        <taxon>Cypriniformes</taxon>
        <taxon>Danionidae</taxon>
        <taxon>Danioninae</taxon>
        <taxon>Danionella</taxon>
    </lineage>
</organism>
<protein>
    <recommendedName>
        <fullName evidence="5">Ligand-dependent nuclear receptor-interacting factor 1</fullName>
    </recommendedName>
</protein>
<feature type="compositionally biased region" description="Polar residues" evidence="2">
    <location>
        <begin position="709"/>
        <end position="725"/>
    </location>
</feature>
<keyword evidence="4" id="KW-1185">Reference proteome</keyword>
<reference evidence="3 4" key="1">
    <citation type="journal article" date="2019" name="Sci. Data">
        <title>Hybrid genome assembly and annotation of Danionella translucida.</title>
        <authorList>
            <person name="Kadobianskyi M."/>
            <person name="Schulze L."/>
            <person name="Schuelke M."/>
            <person name="Judkewitz B."/>
        </authorList>
    </citation>
    <scope>NUCLEOTIDE SEQUENCE [LARGE SCALE GENOMIC DNA]</scope>
    <source>
        <strain evidence="3 4">Bolton</strain>
    </source>
</reference>
<evidence type="ECO:0000313" key="4">
    <source>
        <dbReference type="Proteomes" id="UP000316079"/>
    </source>
</evidence>
<dbReference type="InterPro" id="IPR026191">
    <property type="entry name" value="LRIF1"/>
</dbReference>
<dbReference type="GO" id="GO:0042974">
    <property type="term" value="F:nuclear retinoic acid receptor binding"/>
    <property type="evidence" value="ECO:0007669"/>
    <property type="project" value="InterPro"/>
</dbReference>
<sequence length="837" mass="90986">MEGGTGVFYQAMPAVGPEGKNVMKLIPVHKVNGQFLQVPSQPERNHLDFQLKACAKPVHPPCASSSQTQPRMPSFQATTDRHRVLNAPLEFTNLPKPVKPPQAAAKTVSSHAPTTVQLSPMAAKPPVQLPNCQSTLATQTQPVTVKSPVLPNGHMLQIPPDATVRTIPTTALPQSIKCHILNSVTNSPNNKAVPTTVVLVSPVDSVKLHATQPLVSPPKPGLIEKSQSPKPVKTPIVPKTNEDGSALIKWLIQEGTGASSSRIVPIPMSNVNESTANKTTPPQTEQETITPGKDNALVLCNGKVYFVAKGNSEIAKAVFTSEEGKRGSTNTYPVLPASSAMMKFASEIQQKKLTGEIIDLCDDDEVAPTHVGGGSGNQPSLVEVYDSDEESNVIFVSYIPPKTRKKVTNSTSGKTGAKTIELSFKPANQNKTHAQIENGDKQVDEGRMGEQDMGNEGDKKDKNLENSTKEISLEALEMPPEIVLQGGVTVPIREHPSAQALEDAEKDIEISTRSDRRVKSDHQWRKEFGVVADVQVCLQRTNLSEMKSPLVERPLINKRTLDGLRKVIQESNLKSKINQLLQAPHTITEDEEALKAKRKKQVEDEADVPTSSAPKISSIPVSNPRQEKLSEPFHSESDDAHLHTQSSKPKSPVTANHPVPARRCPPRSKKSKVCTACPCGTILGTDRTSPQQKLSVGADVTPHKGTRKCSLNKSPPVQTLESKQTLRTPHKDFAPLECDDNFSEDLSKDALSGSPPPSCLQVTNLQTEQTDSSRINTDALVDNPSVPAAPTGVTFAHPELFSLDAEEIKRREKIKRLKDLLKEKEAALERMQRSMDL</sequence>
<evidence type="ECO:0000313" key="3">
    <source>
        <dbReference type="EMBL" id="TRY89911.1"/>
    </source>
</evidence>